<evidence type="ECO:0000313" key="5">
    <source>
        <dbReference type="EMBL" id="RTI54789.1"/>
    </source>
</evidence>
<dbReference type="AlphaFoldDB" id="A0A430RZX2"/>
<name>A0A430RZX2_THESC</name>
<dbReference type="Proteomes" id="UP000287155">
    <property type="component" value="Unassembled WGS sequence"/>
</dbReference>
<accession>A0A430RZX2</accession>
<evidence type="ECO:0000313" key="2">
    <source>
        <dbReference type="EMBL" id="RTH26740.1"/>
    </source>
</evidence>
<gene>
    <name evidence="5" type="ORF">CSW14_07070</name>
    <name evidence="4" type="ORF">CSW23_05290</name>
    <name evidence="3" type="ORF">CSW27_03990</name>
    <name evidence="2" type="ORF">CSW40_04315</name>
</gene>
<evidence type="ECO:0000313" key="7">
    <source>
        <dbReference type="Proteomes" id="UP000287155"/>
    </source>
</evidence>
<evidence type="ECO:0000313" key="6">
    <source>
        <dbReference type="Proteomes" id="UP000286712"/>
    </source>
</evidence>
<dbReference type="Proteomes" id="UP000286712">
    <property type="component" value="Unassembled WGS sequence"/>
</dbReference>
<dbReference type="Proteomes" id="UP000288073">
    <property type="component" value="Unassembled WGS sequence"/>
</dbReference>
<sequence length="137" mass="15130">MNYTAHSTLVLGKPALKRLGVLLKLMTDPEDLLRWARGEPTEYLLVSFHQGYAVLENLPAEGEATEIARLTHGFALEIGPDSGGPGWAYNGKKTVPLDPFNLHKAAKLLEQWEKNTPPIASSNKEAEKTLRKLLADK</sequence>
<dbReference type="EMBL" id="PEMW01000210">
    <property type="protein sequence ID" value="RTI54789.1"/>
    <property type="molecule type" value="Genomic_DNA"/>
</dbReference>
<evidence type="ECO:0000313" key="4">
    <source>
        <dbReference type="EMBL" id="RTI18094.1"/>
    </source>
</evidence>
<comment type="caution">
    <text evidence="2">The sequence shown here is derived from an EMBL/GenBank/DDBJ whole genome shotgun (WGS) entry which is preliminary data.</text>
</comment>
<evidence type="ECO:0000313" key="3">
    <source>
        <dbReference type="EMBL" id="RTI16350.1"/>
    </source>
</evidence>
<feature type="compositionally biased region" description="Basic and acidic residues" evidence="1">
    <location>
        <begin position="124"/>
        <end position="137"/>
    </location>
</feature>
<dbReference type="EMBL" id="PEMN01000133">
    <property type="protein sequence ID" value="RTI18094.1"/>
    <property type="molecule type" value="Genomic_DNA"/>
</dbReference>
<dbReference type="RefSeq" id="WP_126204533.1">
    <property type="nucleotide sequence ID" value="NZ_PELW01000096.1"/>
</dbReference>
<evidence type="ECO:0000313" key="8">
    <source>
        <dbReference type="Proteomes" id="UP000287467"/>
    </source>
</evidence>
<proteinExistence type="predicted"/>
<dbReference type="EMBL" id="PELW01000096">
    <property type="protein sequence ID" value="RTH26740.1"/>
    <property type="molecule type" value="Genomic_DNA"/>
</dbReference>
<organism evidence="2 6">
    <name type="scientific">Thermus scotoductus</name>
    <dbReference type="NCBI Taxonomy" id="37636"/>
    <lineage>
        <taxon>Bacteria</taxon>
        <taxon>Thermotogati</taxon>
        <taxon>Deinococcota</taxon>
        <taxon>Deinococci</taxon>
        <taxon>Thermales</taxon>
        <taxon>Thermaceae</taxon>
        <taxon>Thermus</taxon>
    </lineage>
</organism>
<dbReference type="Proteomes" id="UP000287467">
    <property type="component" value="Unassembled WGS sequence"/>
</dbReference>
<evidence type="ECO:0000256" key="1">
    <source>
        <dbReference type="SAM" id="MobiDB-lite"/>
    </source>
</evidence>
<feature type="region of interest" description="Disordered" evidence="1">
    <location>
        <begin position="116"/>
        <end position="137"/>
    </location>
</feature>
<evidence type="ECO:0000313" key="9">
    <source>
        <dbReference type="Proteomes" id="UP000288073"/>
    </source>
</evidence>
<dbReference type="EMBL" id="PEMJ01000088">
    <property type="protein sequence ID" value="RTI16350.1"/>
    <property type="molecule type" value="Genomic_DNA"/>
</dbReference>
<reference evidence="6 7" key="1">
    <citation type="journal article" date="2019" name="Extremophiles">
        <title>Biogeography of thermophiles and predominance of Thermus scotoductus in domestic water heaters.</title>
        <authorList>
            <person name="Wilpiszeski R.L."/>
            <person name="Zhang Z."/>
            <person name="House C.H."/>
        </authorList>
    </citation>
    <scope>NUCLEOTIDE SEQUENCE [LARGE SCALE GENOMIC DNA]</scope>
    <source>
        <strain evidence="4 9">10_S10</strain>
        <strain evidence="3 7">14_S14</strain>
        <strain evidence="5 8">1_S1</strain>
        <strain evidence="2 6">27_S27</strain>
    </source>
</reference>
<protein>
    <submittedName>
        <fullName evidence="2">Uncharacterized protein</fullName>
    </submittedName>
</protein>